<keyword evidence="6" id="KW-1185">Reference proteome</keyword>
<gene>
    <name evidence="5" type="ORF">PRZ48_013971</name>
</gene>
<accession>A0ABR0DZP1</accession>
<feature type="region of interest" description="Disordered" evidence="4">
    <location>
        <begin position="194"/>
        <end position="213"/>
    </location>
</feature>
<evidence type="ECO:0000256" key="4">
    <source>
        <dbReference type="SAM" id="MobiDB-lite"/>
    </source>
</evidence>
<dbReference type="SUPFAM" id="SSF51735">
    <property type="entry name" value="NAD(P)-binding Rossmann-fold domains"/>
    <property type="match status" value="1"/>
</dbReference>
<evidence type="ECO:0000256" key="1">
    <source>
        <dbReference type="ARBA" id="ARBA00006484"/>
    </source>
</evidence>
<evidence type="ECO:0000256" key="2">
    <source>
        <dbReference type="ARBA" id="ARBA00023002"/>
    </source>
</evidence>
<dbReference type="InterPro" id="IPR036291">
    <property type="entry name" value="NAD(P)-bd_dom_sf"/>
</dbReference>
<reference evidence="5 6" key="1">
    <citation type="journal article" date="2023" name="G3 (Bethesda)">
        <title>A chromosome-level genome assembly of Zasmidium syzygii isolated from banana leaves.</title>
        <authorList>
            <person name="van Westerhoven A.C."/>
            <person name="Mehrabi R."/>
            <person name="Talebi R."/>
            <person name="Steentjes M.B.F."/>
            <person name="Corcolon B."/>
            <person name="Chong P.A."/>
            <person name="Kema G.H.J."/>
            <person name="Seidl M.F."/>
        </authorList>
    </citation>
    <scope>NUCLEOTIDE SEQUENCE [LARGE SCALE GENOMIC DNA]</scope>
    <source>
        <strain evidence="5 6">P124</strain>
    </source>
</reference>
<dbReference type="PANTHER" id="PTHR44196:SF1">
    <property type="entry name" value="DEHYDROGENASE_REDUCTASE SDR FAMILY MEMBER 7B"/>
    <property type="match status" value="1"/>
</dbReference>
<dbReference type="InterPro" id="IPR002347">
    <property type="entry name" value="SDR_fam"/>
</dbReference>
<dbReference type="Pfam" id="PF00106">
    <property type="entry name" value="adh_short"/>
    <property type="match status" value="1"/>
</dbReference>
<dbReference type="Proteomes" id="UP001305779">
    <property type="component" value="Unassembled WGS sequence"/>
</dbReference>
<dbReference type="PANTHER" id="PTHR44196">
    <property type="entry name" value="DEHYDROGENASE/REDUCTASE SDR FAMILY MEMBER 7B"/>
    <property type="match status" value="1"/>
</dbReference>
<evidence type="ECO:0000313" key="6">
    <source>
        <dbReference type="Proteomes" id="UP001305779"/>
    </source>
</evidence>
<dbReference type="PRINTS" id="PR00081">
    <property type="entry name" value="GDHRDH"/>
</dbReference>
<name>A0ABR0DZP1_ZASCE</name>
<protein>
    <recommendedName>
        <fullName evidence="7">Short-chain dehydrogenase</fullName>
    </recommendedName>
</protein>
<sequence>MAPGSLDFNTALVTGGGGGIGKAMAEYFVSQGKKVIIAGRTEKNLQAAVKDLGNNSSYYVLDTGKTDSIANFVKKITSDHPDLDCLVNNAGVQRPLDVSQLSPEEFLQKADQEISININGPLHLAIALLPHFRQKPSAIIMNVSSTLGYLPTSIINPIYNGTKAWVHFFSMNLRTQLKDTNVKVIEIAPPQVSTDLHRERENPDDNKGPSAMSVGDFLEDVKEGWRKGEETIGAGPSKAIVGRWYETFGGDYEKAAEGWGKK</sequence>
<feature type="compositionally biased region" description="Basic and acidic residues" evidence="4">
    <location>
        <begin position="195"/>
        <end position="207"/>
    </location>
</feature>
<keyword evidence="2" id="KW-0560">Oxidoreductase</keyword>
<organism evidence="5 6">
    <name type="scientific">Zasmidium cellare</name>
    <name type="common">Wine cellar mold</name>
    <name type="synonym">Racodium cellare</name>
    <dbReference type="NCBI Taxonomy" id="395010"/>
    <lineage>
        <taxon>Eukaryota</taxon>
        <taxon>Fungi</taxon>
        <taxon>Dikarya</taxon>
        <taxon>Ascomycota</taxon>
        <taxon>Pezizomycotina</taxon>
        <taxon>Dothideomycetes</taxon>
        <taxon>Dothideomycetidae</taxon>
        <taxon>Mycosphaerellales</taxon>
        <taxon>Mycosphaerellaceae</taxon>
        <taxon>Zasmidium</taxon>
    </lineage>
</organism>
<evidence type="ECO:0000313" key="5">
    <source>
        <dbReference type="EMBL" id="KAK4494615.1"/>
    </source>
</evidence>
<proteinExistence type="inferred from homology"/>
<evidence type="ECO:0008006" key="7">
    <source>
        <dbReference type="Google" id="ProtNLM"/>
    </source>
</evidence>
<comment type="similarity">
    <text evidence="1 3">Belongs to the short-chain dehydrogenases/reductases (SDR) family.</text>
</comment>
<evidence type="ECO:0000256" key="3">
    <source>
        <dbReference type="RuleBase" id="RU000363"/>
    </source>
</evidence>
<dbReference type="Gene3D" id="3.40.50.720">
    <property type="entry name" value="NAD(P)-binding Rossmann-like Domain"/>
    <property type="match status" value="1"/>
</dbReference>
<dbReference type="PRINTS" id="PR00080">
    <property type="entry name" value="SDRFAMILY"/>
</dbReference>
<dbReference type="EMBL" id="JAXOVC010000013">
    <property type="protein sequence ID" value="KAK4494615.1"/>
    <property type="molecule type" value="Genomic_DNA"/>
</dbReference>
<comment type="caution">
    <text evidence="5">The sequence shown here is derived from an EMBL/GenBank/DDBJ whole genome shotgun (WGS) entry which is preliminary data.</text>
</comment>